<feature type="transmembrane region" description="Helical" evidence="10">
    <location>
        <begin position="98"/>
        <end position="115"/>
    </location>
</feature>
<organism evidence="11 12">
    <name type="scientific">Alishewanella maricola</name>
    <dbReference type="NCBI Taxonomy" id="2795740"/>
    <lineage>
        <taxon>Bacteria</taxon>
        <taxon>Pseudomonadati</taxon>
        <taxon>Pseudomonadota</taxon>
        <taxon>Gammaproteobacteria</taxon>
        <taxon>Alteromonadales</taxon>
        <taxon>Alteromonadaceae</taxon>
        <taxon>Alishewanella</taxon>
    </lineage>
</organism>
<feature type="transmembrane region" description="Helical" evidence="10">
    <location>
        <begin position="210"/>
        <end position="229"/>
    </location>
</feature>
<feature type="transmembrane region" description="Helical" evidence="10">
    <location>
        <begin position="46"/>
        <end position="67"/>
    </location>
</feature>
<evidence type="ECO:0000256" key="8">
    <source>
        <dbReference type="ARBA" id="ARBA00022989"/>
    </source>
</evidence>
<evidence type="ECO:0000256" key="3">
    <source>
        <dbReference type="ARBA" id="ARBA00006669"/>
    </source>
</evidence>
<evidence type="ECO:0000256" key="5">
    <source>
        <dbReference type="ARBA" id="ARBA00022448"/>
    </source>
</evidence>
<reference evidence="11 12" key="1">
    <citation type="submission" date="2021-10" db="EMBL/GenBank/DDBJ databases">
        <title>Alishewanella koreense sp. nov. isolated from seawater of southwestern coast in South Korea and the proposal for the reclassification of Rheinheimera perlucida and Rheinheimera tuosuensis as Arsukibacterium perlucida and Arsukibacterium tuosuensis.</title>
        <authorList>
            <person name="Kim K.H."/>
            <person name="Ruan W."/>
            <person name="Kim K.R."/>
            <person name="Baek J.H."/>
            <person name="Jeon C.O."/>
        </authorList>
    </citation>
    <scope>NUCLEOTIDE SEQUENCE [LARGE SCALE GENOMIC DNA]</scope>
    <source>
        <strain evidence="11 12">16-MA</strain>
    </source>
</reference>
<evidence type="ECO:0000256" key="1">
    <source>
        <dbReference type="ARBA" id="ARBA00002672"/>
    </source>
</evidence>
<evidence type="ECO:0000256" key="6">
    <source>
        <dbReference type="ARBA" id="ARBA00022475"/>
    </source>
</evidence>
<evidence type="ECO:0000256" key="7">
    <source>
        <dbReference type="ARBA" id="ARBA00022692"/>
    </source>
</evidence>
<keyword evidence="9 10" id="KW-0472">Membrane</keyword>
<evidence type="ECO:0000313" key="12">
    <source>
        <dbReference type="Proteomes" id="UP000633814"/>
    </source>
</evidence>
<evidence type="ECO:0000256" key="9">
    <source>
        <dbReference type="ARBA" id="ARBA00023136"/>
    </source>
</evidence>
<comment type="caution">
    <text evidence="11">The sequence shown here is derived from an EMBL/GenBank/DDBJ whole genome shotgun (WGS) entry which is preliminary data.</text>
</comment>
<sequence length="266" mass="30635">MLLWADLQRLNRLERRWLQWFLCIILSSTIWFSWQSTDWQSYGSITLNWFISPLSAISGVLCVVMVAKGLMSNWIWGLISASSYGLLAWTSGYYGDWLINWFYFLPAQFFIYFSWRQHLCAESQIIKMRRLGRHWFWVLALVVLGIATLTAVLAELDGFISEALQRNSQVYASLRELTGLTFSGPLLDSATVVLQIAAQLLMIRMYAAQWPFWILTNVLTLFAWSLVLLTDPSATAYAVPTLLMWSAFLMNSIYGMISWHKGASEH</sequence>
<name>A0ABS8C0R6_9ALTE</name>
<feature type="transmembrane region" description="Helical" evidence="10">
    <location>
        <begin position="74"/>
        <end position="92"/>
    </location>
</feature>
<evidence type="ECO:0000256" key="10">
    <source>
        <dbReference type="SAM" id="Phobius"/>
    </source>
</evidence>
<gene>
    <name evidence="11" type="primary">pnuC</name>
    <name evidence="11" type="ORF">JAO78_003685</name>
</gene>
<dbReference type="PANTHER" id="PTHR36122:SF2">
    <property type="entry name" value="NICOTINAMIDE RIBOSIDE TRANSPORTER PNUC"/>
    <property type="match status" value="1"/>
</dbReference>
<evidence type="ECO:0000256" key="4">
    <source>
        <dbReference type="ARBA" id="ARBA00017522"/>
    </source>
</evidence>
<feature type="transmembrane region" description="Helical" evidence="10">
    <location>
        <begin position="135"/>
        <end position="154"/>
    </location>
</feature>
<dbReference type="InterPro" id="IPR006419">
    <property type="entry name" value="NMN_transpt_PnuC"/>
</dbReference>
<feature type="transmembrane region" description="Helical" evidence="10">
    <location>
        <begin position="17"/>
        <end position="34"/>
    </location>
</feature>
<protein>
    <recommendedName>
        <fullName evidence="4">Nicotinamide riboside transporter PnuC</fullName>
    </recommendedName>
</protein>
<accession>A0ABS8C0R6</accession>
<dbReference type="Proteomes" id="UP000633814">
    <property type="component" value="Unassembled WGS sequence"/>
</dbReference>
<dbReference type="EMBL" id="JAEINI020000002">
    <property type="protein sequence ID" value="MCB5225909.1"/>
    <property type="molecule type" value="Genomic_DNA"/>
</dbReference>
<keyword evidence="12" id="KW-1185">Reference proteome</keyword>
<dbReference type="RefSeq" id="WP_226750004.1">
    <property type="nucleotide sequence ID" value="NZ_JAEINI020000002.1"/>
</dbReference>
<keyword evidence="7 10" id="KW-0812">Transmembrane</keyword>
<proteinExistence type="inferred from homology"/>
<evidence type="ECO:0000256" key="2">
    <source>
        <dbReference type="ARBA" id="ARBA00004651"/>
    </source>
</evidence>
<evidence type="ECO:0000313" key="11">
    <source>
        <dbReference type="EMBL" id="MCB5225909.1"/>
    </source>
</evidence>
<feature type="transmembrane region" description="Helical" evidence="10">
    <location>
        <begin position="235"/>
        <end position="257"/>
    </location>
</feature>
<dbReference type="PANTHER" id="PTHR36122">
    <property type="entry name" value="NICOTINAMIDE RIBOSIDE TRANSPORTER PNUC"/>
    <property type="match status" value="1"/>
</dbReference>
<comment type="function">
    <text evidence="1">Required for nicotinamide riboside transport across the inner membrane.</text>
</comment>
<keyword evidence="5" id="KW-0813">Transport</keyword>
<dbReference type="Pfam" id="PF04973">
    <property type="entry name" value="NMN_transporter"/>
    <property type="match status" value="1"/>
</dbReference>
<keyword evidence="8 10" id="KW-1133">Transmembrane helix</keyword>
<comment type="subcellular location">
    <subcellularLocation>
        <location evidence="2">Cell membrane</location>
        <topology evidence="2">Multi-pass membrane protein</topology>
    </subcellularLocation>
</comment>
<dbReference type="NCBIfam" id="TIGR01528">
    <property type="entry name" value="NMN_trans_PnuC"/>
    <property type="match status" value="1"/>
</dbReference>
<comment type="similarity">
    <text evidence="3">Belongs to the nicotinamide ribonucleoside (NR) uptake permease (TC 4.B.1) family.</text>
</comment>
<keyword evidence="6" id="KW-1003">Cell membrane</keyword>